<proteinExistence type="predicted"/>
<dbReference type="RefSeq" id="WP_206433701.1">
    <property type="nucleotide sequence ID" value="NZ_CP027754.1"/>
</dbReference>
<gene>
    <name evidence="2" type="ORF">C4K03_2963</name>
</gene>
<organism evidence="2 3">
    <name type="scientific">Pseudomonas synxantha</name>
    <dbReference type="NCBI Taxonomy" id="47883"/>
    <lineage>
        <taxon>Bacteria</taxon>
        <taxon>Pseudomonadati</taxon>
        <taxon>Pseudomonadota</taxon>
        <taxon>Gammaproteobacteria</taxon>
        <taxon>Pseudomonadales</taxon>
        <taxon>Pseudomonadaceae</taxon>
        <taxon>Pseudomonas</taxon>
    </lineage>
</organism>
<evidence type="ECO:0000313" key="2">
    <source>
        <dbReference type="EMBL" id="AZE55118.1"/>
    </source>
</evidence>
<evidence type="ECO:0000259" key="1">
    <source>
        <dbReference type="Pfam" id="PF20178"/>
    </source>
</evidence>
<dbReference type="Pfam" id="PF20178">
    <property type="entry name" value="ToxA_N"/>
    <property type="match status" value="1"/>
</dbReference>
<name>A0A3G7U947_9PSED</name>
<feature type="domain" description="Dermonecrotic toxin N-terminal" evidence="1">
    <location>
        <begin position="63"/>
        <end position="356"/>
    </location>
</feature>
<protein>
    <recommendedName>
        <fullName evidence="1">Dermonecrotic toxin N-terminal domain-containing protein</fullName>
    </recommendedName>
</protein>
<dbReference type="AlphaFoldDB" id="A0A3G7U947"/>
<reference evidence="2 3" key="1">
    <citation type="submission" date="2018-03" db="EMBL/GenBank/DDBJ databases">
        <title>Diversity of phytobeneficial traits revealed by whole-genome analysis of worldwide-isolated phenazine-producing Pseudomonas spp.</title>
        <authorList>
            <person name="Biessy A."/>
            <person name="Novinscak A."/>
            <person name="Blom J."/>
            <person name="Leger G."/>
            <person name="Thomashow L.S."/>
            <person name="Cazorla F.M."/>
            <person name="Josic D."/>
            <person name="Filion M."/>
        </authorList>
    </citation>
    <scope>NUCLEOTIDE SEQUENCE [LARGE SCALE GENOMIC DNA]</scope>
    <source>
        <strain evidence="2 3">30B</strain>
    </source>
</reference>
<dbReference type="InterPro" id="IPR046673">
    <property type="entry name" value="ToxA_N"/>
</dbReference>
<sequence length="1240" mass="135843">MILPPHPLPTPVWDFKPITGEKPAAMPSYSMFEPAPPQVTNSRRPSMARQKADYKQLLQTTHNALPSVRDEAKKWAEELLLKLTGLNVDADKVFLNRFQQAQSANTATGWEHLGEEPTISQALPDALLGNFNEHDSLPGVLDQQAGLYKAGRGQSTKGGYGAHNQFALAPSQLMHESWKSDFQAHMTGKLEHFWRDHGDDYRTCLKGEFVYQARQQLKGYERASPAEREQMPAEQRFTREDYRLVMGAVANLPLDENQALNVDQLRAQAPVKGVVLTHLLDINGLPANDILRFTAVDDGPARQLRDRRDGVQILYIPGHQPAFLRFDSLTAMDQWVTAQGRDADKRKALQAHFPLRDRQDNDVGVWSDIKAFITGDQQSNKGVDTALRYLGSGYWDNLEGTVIDSANVRIQGDVFSVIKDATQRRMASDADIMIKSNSEVTRDTWLNDLTMAAGLAAKFAVIGEPIAVGAAVVTGFTETVLGTEKALSGDTQAERRQGVTTALDGALNTLFSAAGGTTREPTLEQPSTIAVRPELFADGQQALVTEHPLRATAYTLPRANGYDLVDRNRVYRYLYSKPGELTDLESAAHTAPLEGFEAFCPVPALGGRVRRGANDDCFAKVIANLPETERALQALEHVRLFPSKGGLFKRVRTVVYEKRLHEWVEGETGAKLVPVANGERITYRSRVQGQIIADPGFGFYAGHGASALAEDTRVVKLNSISKASDDQRQVRGVVVTSGSQRYLVVEADTAEFYYAPLGSTQTGDLTFKKCGPMEMGLAQGYRQFMSAHHPVQLVDADFIALPPLKKVYKQLKRVGFREADINELKQQCKGMSPVQQREVAYQLQQANAILKPDVALRPRRVTPLQTPPGFVQWPAKRQNQFYAEHAKDTVNQALKATGLGPGNQVRSATDVARADAATITLGWLRRTADFKAPHAGDLIMKTGAGNCGEMAILARDILNKSGARAAEWHAGSAHAFTVVGGPTGPVKPTVDFSEPAWASAWVVDPWADIACPAPEYMTQLRAAMAKWDKAGWKIREGIKRNMSPMDPDWLDTLINQPKQPYGSQMDTVTPVIARLPLRPAHTVQVPMGESTTLNASNKALSTRSLTDCSAIAVLTDWDGTRYQTRTLMHLTGSNLELGLRGNTQALLDQLQASLSNGGHVILVGGINSDSLQGMATTIGQSFQGGQPLRDLLQARAGVRVTLASSLGITVNADGTFELIEGTGKGMFPEDQVREIFGRVD</sequence>
<accession>A0A3G7U947</accession>
<evidence type="ECO:0000313" key="3">
    <source>
        <dbReference type="Proteomes" id="UP000268696"/>
    </source>
</evidence>
<dbReference type="EMBL" id="CP027754">
    <property type="protein sequence ID" value="AZE55118.1"/>
    <property type="molecule type" value="Genomic_DNA"/>
</dbReference>
<dbReference type="Proteomes" id="UP000268696">
    <property type="component" value="Chromosome"/>
</dbReference>